<feature type="region of interest" description="Disordered" evidence="2">
    <location>
        <begin position="1"/>
        <end position="55"/>
    </location>
</feature>
<feature type="compositionally biased region" description="Low complexity" evidence="2">
    <location>
        <begin position="78"/>
        <end position="89"/>
    </location>
</feature>
<dbReference type="GO" id="GO:0005773">
    <property type="term" value="C:vacuole"/>
    <property type="evidence" value="ECO:0007669"/>
    <property type="project" value="GOC"/>
</dbReference>
<dbReference type="EMBL" id="KZ821237">
    <property type="protein sequence ID" value="PYH44413.1"/>
    <property type="molecule type" value="Genomic_DNA"/>
</dbReference>
<accession>A0A318ZIL0</accession>
<feature type="compositionally biased region" description="Polar residues" evidence="2">
    <location>
        <begin position="1"/>
        <end position="15"/>
    </location>
</feature>
<dbReference type="STRING" id="1450539.A0A318ZIL0"/>
<protein>
    <submittedName>
        <fullName evidence="3">Putative vesicle-mediated transport protein Vid24</fullName>
    </submittedName>
</protein>
<gene>
    <name evidence="3" type="ORF">BP01DRAFT_383600</name>
</gene>
<dbReference type="OrthoDB" id="62at2759"/>
<evidence type="ECO:0000313" key="4">
    <source>
        <dbReference type="Proteomes" id="UP000248349"/>
    </source>
</evidence>
<organism evidence="3 4">
    <name type="scientific">Aspergillus saccharolyticus JOP 1030-1</name>
    <dbReference type="NCBI Taxonomy" id="1450539"/>
    <lineage>
        <taxon>Eukaryota</taxon>
        <taxon>Fungi</taxon>
        <taxon>Dikarya</taxon>
        <taxon>Ascomycota</taxon>
        <taxon>Pezizomycotina</taxon>
        <taxon>Eurotiomycetes</taxon>
        <taxon>Eurotiomycetidae</taxon>
        <taxon>Eurotiales</taxon>
        <taxon>Aspergillaceae</taxon>
        <taxon>Aspergillus</taxon>
        <taxon>Aspergillus subgen. Circumdati</taxon>
    </lineage>
</organism>
<dbReference type="GO" id="GO:0045721">
    <property type="term" value="P:negative regulation of gluconeogenesis"/>
    <property type="evidence" value="ECO:0007669"/>
    <property type="project" value="TreeGrafter"/>
</dbReference>
<dbReference type="PANTHER" id="PTHR14534:SF3">
    <property type="entry name" value="GID COMPLEX SUBUNIT 4 HOMOLOG"/>
    <property type="match status" value="1"/>
</dbReference>
<comment type="similarity">
    <text evidence="1">Belongs to the GID4/VID24 family.</text>
</comment>
<feature type="compositionally biased region" description="Basic and acidic residues" evidence="2">
    <location>
        <begin position="29"/>
        <end position="40"/>
    </location>
</feature>
<name>A0A318ZIL0_9EURO</name>
<proteinExistence type="inferred from homology"/>
<dbReference type="InterPro" id="IPR018618">
    <property type="entry name" value="GID4/10-like"/>
</dbReference>
<evidence type="ECO:0000313" key="3">
    <source>
        <dbReference type="EMBL" id="PYH44413.1"/>
    </source>
</evidence>
<dbReference type="GO" id="GO:0043161">
    <property type="term" value="P:proteasome-mediated ubiquitin-dependent protein catabolic process"/>
    <property type="evidence" value="ECO:0007669"/>
    <property type="project" value="TreeGrafter"/>
</dbReference>
<feature type="region of interest" description="Disordered" evidence="2">
    <location>
        <begin position="77"/>
        <end position="120"/>
    </location>
</feature>
<dbReference type="PANTHER" id="PTHR14534">
    <property type="entry name" value="VACUOLAR IMPORT AND DEGRADATION PROTEIN 24"/>
    <property type="match status" value="1"/>
</dbReference>
<dbReference type="RefSeq" id="XP_025430395.1">
    <property type="nucleotide sequence ID" value="XM_025577433.1"/>
</dbReference>
<keyword evidence="4" id="KW-1185">Reference proteome</keyword>
<sequence>MPTPSDITSSVNASSVLEELSTRSTCPPEVERLSSWRESRVPTTLSDRDDSENSLSQLISAAHTVQNALSPAIDATVASAAEPSSGGSPMKDVAKPDDEPAAGRLSPTAEPACLTNPSSPVASPSTTSLLSYEFSNIRLLPNYTSSFLRPGSKFTGTQQSDRQVYNVDVEIKHVDMQESYLCGYLRIQGLTEDHPTLTTFFEGEIIGTKHTFKTKNEAWGATEKTDMQHWNRFQAWRPLSKQARKPDFTYRNYAQREHIFMRWKEYFLVPDHRVRSISGASFEGFYYICFNQVEGTVDGIYFHAKSEKYQQLDLKHVEDHGCTPAMEFR</sequence>
<dbReference type="AlphaFoldDB" id="A0A318ZIL0"/>
<dbReference type="Proteomes" id="UP000248349">
    <property type="component" value="Unassembled WGS sequence"/>
</dbReference>
<evidence type="ECO:0000256" key="2">
    <source>
        <dbReference type="SAM" id="MobiDB-lite"/>
    </source>
</evidence>
<dbReference type="Pfam" id="PF09783">
    <property type="entry name" value="Vac_ImportDeg"/>
    <property type="match status" value="1"/>
</dbReference>
<dbReference type="GeneID" id="37078662"/>
<reference evidence="3 4" key="1">
    <citation type="submission" date="2016-12" db="EMBL/GenBank/DDBJ databases">
        <title>The genomes of Aspergillus section Nigri reveals drivers in fungal speciation.</title>
        <authorList>
            <consortium name="DOE Joint Genome Institute"/>
            <person name="Vesth T.C."/>
            <person name="Nybo J."/>
            <person name="Theobald S."/>
            <person name="Brandl J."/>
            <person name="Frisvad J.C."/>
            <person name="Nielsen K.F."/>
            <person name="Lyhne E.K."/>
            <person name="Kogle M.E."/>
            <person name="Kuo A."/>
            <person name="Riley R."/>
            <person name="Clum A."/>
            <person name="Nolan M."/>
            <person name="Lipzen A."/>
            <person name="Salamov A."/>
            <person name="Henrissat B."/>
            <person name="Wiebenga A."/>
            <person name="De Vries R.P."/>
            <person name="Grigoriev I.V."/>
            <person name="Mortensen U.H."/>
            <person name="Andersen M.R."/>
            <person name="Baker S.E."/>
        </authorList>
    </citation>
    <scope>NUCLEOTIDE SEQUENCE [LARGE SCALE GENOMIC DNA]</scope>
    <source>
        <strain evidence="3 4">JOP 1030-1</strain>
    </source>
</reference>
<dbReference type="GO" id="GO:0007039">
    <property type="term" value="P:protein catabolic process in the vacuole"/>
    <property type="evidence" value="ECO:0007669"/>
    <property type="project" value="TreeGrafter"/>
</dbReference>
<dbReference type="GO" id="GO:0034657">
    <property type="term" value="C:GID complex"/>
    <property type="evidence" value="ECO:0007669"/>
    <property type="project" value="TreeGrafter"/>
</dbReference>
<dbReference type="GO" id="GO:0006623">
    <property type="term" value="P:protein targeting to vacuole"/>
    <property type="evidence" value="ECO:0007669"/>
    <property type="project" value="TreeGrafter"/>
</dbReference>
<evidence type="ECO:0000256" key="1">
    <source>
        <dbReference type="ARBA" id="ARBA00061469"/>
    </source>
</evidence>